<keyword evidence="11" id="KW-0862">Zinc</keyword>
<evidence type="ECO:0000256" key="10">
    <source>
        <dbReference type="ARBA" id="ARBA00061247"/>
    </source>
</evidence>
<dbReference type="EC" id="2.3.2.26" evidence="4"/>
<dbReference type="PANTHER" id="PTHR15239">
    <property type="entry name" value="NUCLEAR EXPORT MEDIATOR FACTOR NEMF"/>
    <property type="match status" value="1"/>
</dbReference>
<dbReference type="InterPro" id="IPR035983">
    <property type="entry name" value="Hect_E3_ubiquitin_ligase"/>
</dbReference>
<dbReference type="Pfam" id="PF11923">
    <property type="entry name" value="NFACT-C"/>
    <property type="match status" value="1"/>
</dbReference>
<dbReference type="CDD" id="cd00078">
    <property type="entry name" value="HECTc"/>
    <property type="match status" value="1"/>
</dbReference>
<evidence type="ECO:0000256" key="12">
    <source>
        <dbReference type="PROSITE-ProRule" id="PRU00104"/>
    </source>
</evidence>
<keyword evidence="6" id="KW-0808">Transferase</keyword>
<keyword evidence="11" id="KW-0863">Zinc-finger</keyword>
<feature type="compositionally biased region" description="Basic and acidic residues" evidence="13">
    <location>
        <begin position="1816"/>
        <end position="1841"/>
    </location>
</feature>
<name>A0A498IEZ3_MALDO</name>
<dbReference type="InterPro" id="IPR008532">
    <property type="entry name" value="NFACT_RNA-bd"/>
</dbReference>
<dbReference type="Gene3D" id="4.10.60.10">
    <property type="entry name" value="Zinc finger, CCHC-type"/>
    <property type="match status" value="1"/>
</dbReference>
<dbReference type="GO" id="GO:0000049">
    <property type="term" value="F:tRNA binding"/>
    <property type="evidence" value="ECO:0007669"/>
    <property type="project" value="TreeGrafter"/>
</dbReference>
<feature type="compositionally biased region" description="Basic and acidic residues" evidence="13">
    <location>
        <begin position="2024"/>
        <end position="2036"/>
    </location>
</feature>
<dbReference type="Gene3D" id="3.30.2160.10">
    <property type="entry name" value="Hect, E3 ligase catalytic domain"/>
    <property type="match status" value="1"/>
</dbReference>
<dbReference type="EMBL" id="RDQH01000339">
    <property type="protein sequence ID" value="RXH80101.1"/>
    <property type="molecule type" value="Genomic_DNA"/>
</dbReference>
<evidence type="ECO:0000256" key="9">
    <source>
        <dbReference type="ARBA" id="ARBA00057703"/>
    </source>
</evidence>
<dbReference type="GO" id="GO:0043023">
    <property type="term" value="F:ribosomal large subunit binding"/>
    <property type="evidence" value="ECO:0007669"/>
    <property type="project" value="TreeGrafter"/>
</dbReference>
<dbReference type="Pfam" id="PF05670">
    <property type="entry name" value="NFACT-R_1"/>
    <property type="match status" value="1"/>
</dbReference>
<comment type="similarity">
    <text evidence="10">Belongs to the UPL family.</text>
</comment>
<keyword evidence="14" id="KW-0472">Membrane</keyword>
<feature type="region of interest" description="Disordered" evidence="13">
    <location>
        <begin position="1271"/>
        <end position="1320"/>
    </location>
</feature>
<evidence type="ECO:0000256" key="5">
    <source>
        <dbReference type="ARBA" id="ARBA00022490"/>
    </source>
</evidence>
<evidence type="ECO:0000259" key="16">
    <source>
        <dbReference type="PROSITE" id="PS50237"/>
    </source>
</evidence>
<dbReference type="Gene3D" id="2.30.310.10">
    <property type="entry name" value="ibrinogen binding protein from staphylococcus aureus domain"/>
    <property type="match status" value="1"/>
</dbReference>
<dbReference type="GO" id="GO:0005737">
    <property type="term" value="C:cytoplasm"/>
    <property type="evidence" value="ECO:0007669"/>
    <property type="project" value="UniProtKB-SubCell"/>
</dbReference>
<comment type="subcellular location">
    <subcellularLocation>
        <location evidence="2">Cytoplasm</location>
    </subcellularLocation>
</comment>
<feature type="region of interest" description="Disordered" evidence="13">
    <location>
        <begin position="1783"/>
        <end position="1848"/>
    </location>
</feature>
<dbReference type="Gene3D" id="3.90.1750.10">
    <property type="entry name" value="Hect, E3 ligase catalytic domains"/>
    <property type="match status" value="1"/>
</dbReference>
<feature type="region of interest" description="Disordered" evidence="13">
    <location>
        <begin position="1918"/>
        <end position="2066"/>
    </location>
</feature>
<dbReference type="SMART" id="SM00119">
    <property type="entry name" value="HECTc"/>
    <property type="match status" value="1"/>
</dbReference>
<dbReference type="Gene3D" id="3.30.2410.10">
    <property type="entry name" value="Hect, E3 ligase catalytic domain"/>
    <property type="match status" value="1"/>
</dbReference>
<evidence type="ECO:0000256" key="3">
    <source>
        <dbReference type="ARBA" id="ARBA00008318"/>
    </source>
</evidence>
<dbReference type="GO" id="GO:1990116">
    <property type="term" value="P:ribosome-associated ubiquitin-dependent protein catabolic process"/>
    <property type="evidence" value="ECO:0007669"/>
    <property type="project" value="TreeGrafter"/>
</dbReference>
<dbReference type="STRING" id="3750.A0A498IEZ3"/>
<feature type="region of interest" description="Disordered" evidence="13">
    <location>
        <begin position="1"/>
        <end position="22"/>
    </location>
</feature>
<keyword evidence="5" id="KW-0963">Cytoplasm</keyword>
<keyword evidence="11" id="KW-0479">Metal-binding</keyword>
<dbReference type="FunFam" id="2.30.310.10:FF:000002">
    <property type="entry name" value="nuclear export mediator factor Nemf"/>
    <property type="match status" value="1"/>
</dbReference>
<feature type="transmembrane region" description="Helical" evidence="14">
    <location>
        <begin position="1056"/>
        <end position="1078"/>
    </location>
</feature>
<protein>
    <recommendedName>
        <fullName evidence="4">HECT-type E3 ubiquitin transferase</fullName>
        <ecNumber evidence="4">2.3.2.26</ecNumber>
    </recommendedName>
</protein>
<feature type="compositionally biased region" description="Basic and acidic residues" evidence="13">
    <location>
        <begin position="2092"/>
        <end position="2102"/>
    </location>
</feature>
<dbReference type="InterPro" id="IPR000569">
    <property type="entry name" value="HECT_dom"/>
</dbReference>
<dbReference type="PROSITE" id="PS50158">
    <property type="entry name" value="ZF_CCHC"/>
    <property type="match status" value="1"/>
</dbReference>
<sequence>MFFSGDSSTRKRVDLGGRSTKERDRQKLLEQTRLERNRRLWIRQQNSAALKIQLQKCFRGRKVAAAEHSKVREQFYGRYGGHCQNVDRFSFGPDSEFLRQLLFFFDARSVGDFSILVETCRLLHQFVRDTGDIVSLIAGMDYSSKHALVKHRVKQLAYICIKAVHQNRNQLKDQLFAAPEEPTMSTTLLLEALVLLIDPKLPWACETVGYLLQRKAFVLYREIIFTGKESIRTHNSIGRVSSLERSLAVVISHIGQEPCTCPNIDPHWSFSSQILTVPFLWKLFPYLGEVFARQGLSQHYINQMALCVKSHADVLPKDASIELPSYACLIGNILESSGFALSQTDCSFQMALDLAGVATFLLEALPSMKSSNRESKEDSMGDDDMIEGDDAMEVCLNNDLERQICDAIDPRFLLQLTNVLFGGISLASGSHHGPDDKEVSAVGAACAFLHVTFNTLPLERIMTILAYRTELVPVLWNFMRRCHENQKWQSVSEQLVYLLPGDAPGWLLPLAVFCPVYKHMLTIVDNEEFYEQEKPLSLKDIRCLVIILRQALWQLLWVNPTAPTTSMKPVTTCASNKKHPVELIQHRVSIVASELLSQLQDWNNRHEFTSPSEFHADGVNEFFIAQAVIENTRANDIMKQAPFLVPFTSRVKIFTSQLAAARQRHESNSVFTRNRFRIRRDRILEDAYDQMSALSEDDLRGPIRVTFVNEFGVEEAGIDGGGIFKDFMENITRAAFDVQYGLFKETSDHLLYPNPGSGMIHEQHLQFFHFLGVLLAKAMFEGILVDIPFATFFLSKLKQKYNYLNDLPSLDPELYRHLIFLKHYKGDISELELYFVIVNNEYGEQTEEELLPRGKNLRVTNENVITFIHLVANHRLNFQLPHVNMTNDHFQIRQQSSHFLRGFQQLIPKDWIDMFNEHELQNIRVAIMLYKSNAMAMRVVLLISGSLDSLDVDDLRMNTNYVGGYHSEHYVIDMFWEVLKSFSLENQKKFLNIHHKIPRTFCVLACQNTTMLAIAREILTTLLFIQICDRLLSGTSAWIQILGTIILHTEFILQKISFSLGIFFTLIFLPLSLGLVAMQLKELLTDYQLQPLVRMNTADVAAEVKCLRRLIGMRCSNVYDLSPKTYMLKLMNSSGVTESGESEKVFLLIESGVRLHTTQYVRDKSNTPSGFTLKLRKHIRTRRLEDVRQLGYDRIVLFQFGLGENAYYVILELYAQGNVILADSDFMVMTLLRSHRDDDKGVAIMSRHRYPIEICRVFERTTAEKLQEALTLSKEPDNNEPVKDHEGGNNVPDAPKEKKGKSKGGKPAESSKSSGDTKAKQATLKNVLGDALGYGPALSEHIILDAGLIPNIKVSKENKLDDNAIQLLVEAVAKFEDWLHDVISGDKIPEGYILMQKNSGKSGPPSEPGSSVQIYDEFCPILLNQFKSREHVEFETFDASLDEFYSKIESQRAEQQQKAKESSATQKLNKIRVDQENRVHMLRKEVDQCVKMAELIEYNLDDVDAAIVAVRVALAKGTSWEDIARMVKEEKKYGNPVASLIDKLQLEKNCMTLLLSNNLDEMDDDEKTLPADKVEVDLALSAHANARRWYELKKKQESKQEKTVTAHEKAFKAAEKKTRLQLSQEKAVASISHMRKVHWFEKFNWFISSENYLIISGRDAQQNEMIVKRYMSKGDLYVHAELHGASSTVIKNHRPDQPVPPLTLNQAGCFTVCHSAAWDSKIVTSAWWVHPHQVSKTAPTGEYLTVGSFMIRGKKNFLPPHPLIMGFGLLFRLDESSLGSHLNERRVRGEEEGTNDVDENGPLEEVSDSESENETIEEKLAEEPKPAPDSSIHIDKPDLKDPSGNGLLTSYAEAKDSAEIPMKEKKTLSDADISVNGVSSVTPELEDLIDRALGLGSTAMSAKKYQIDTSPVDLVVEPNVEENKATGREKPHISRAERRKLKKGQTGSAHEEQADLQNEKLKQHESSVSQPEKEVHEKKPSGGITSLSKQHNISVRQTENEVHDKKTSGKASRGQKGKLKKMKEKYADQDEEERRIRMALLASAGRVQKSGESQNENSALAEDKKLSPVDAPKICYKCKKVGHLSRDCPEHQDGTLHSHANEVEDDPPVGLDKSTSEVDKVTMEEDDIHEIGEEEKEKLNDVDYLTGNPLPSDILLYAVPVCGPYSSVQSYKYHVKIVPGSVKRGKAAKTAMNLFSHRPEATVREKELMKACTDPELVAAIIGNVKITSAGLTQLKQKQKKVKKSSSKAK</sequence>
<keyword evidence="18" id="KW-1185">Reference proteome</keyword>
<keyword evidence="14" id="KW-0812">Transmembrane</keyword>
<dbReference type="GO" id="GO:0008270">
    <property type="term" value="F:zinc ion binding"/>
    <property type="evidence" value="ECO:0007669"/>
    <property type="project" value="UniProtKB-KW"/>
</dbReference>
<comment type="caution">
    <text evidence="12">Lacks conserved residue(s) required for the propagation of feature annotation.</text>
</comment>
<evidence type="ECO:0000313" key="17">
    <source>
        <dbReference type="EMBL" id="RXH80101.1"/>
    </source>
</evidence>
<dbReference type="PROSITE" id="PS50237">
    <property type="entry name" value="HECT"/>
    <property type="match status" value="1"/>
</dbReference>
<proteinExistence type="inferred from homology"/>
<evidence type="ECO:0000256" key="7">
    <source>
        <dbReference type="ARBA" id="ARBA00022786"/>
    </source>
</evidence>
<feature type="compositionally biased region" description="Basic and acidic residues" evidence="13">
    <location>
        <begin position="1949"/>
        <end position="1980"/>
    </location>
</feature>
<dbReference type="FunFam" id="3.30.2160.10:FF:000002">
    <property type="entry name" value="Putative Ubiquitin-protein ligase E3C"/>
    <property type="match status" value="1"/>
</dbReference>
<dbReference type="InterPro" id="IPR051608">
    <property type="entry name" value="RQC_Subunit_NEMF"/>
</dbReference>
<dbReference type="GO" id="GO:0072344">
    <property type="term" value="P:rescue of stalled ribosome"/>
    <property type="evidence" value="ECO:0007669"/>
    <property type="project" value="TreeGrafter"/>
</dbReference>
<dbReference type="InterPro" id="IPR036875">
    <property type="entry name" value="Znf_CCHC_sf"/>
</dbReference>
<evidence type="ECO:0000256" key="4">
    <source>
        <dbReference type="ARBA" id="ARBA00012485"/>
    </source>
</evidence>
<evidence type="ECO:0000313" key="18">
    <source>
        <dbReference type="Proteomes" id="UP000290289"/>
    </source>
</evidence>
<keyword evidence="14" id="KW-1133">Transmembrane helix</keyword>
<feature type="compositionally biased region" description="Acidic residues" evidence="13">
    <location>
        <begin position="1792"/>
        <end position="1815"/>
    </location>
</feature>
<dbReference type="GO" id="GO:1990112">
    <property type="term" value="C:RQC complex"/>
    <property type="evidence" value="ECO:0007669"/>
    <property type="project" value="TreeGrafter"/>
</dbReference>
<feature type="domain" description="CCHC-type" evidence="15">
    <location>
        <begin position="2075"/>
        <end position="2090"/>
    </location>
</feature>
<feature type="compositionally biased region" description="Low complexity" evidence="13">
    <location>
        <begin position="1305"/>
        <end position="1314"/>
    </location>
</feature>
<feature type="compositionally biased region" description="Basic residues" evidence="13">
    <location>
        <begin position="2013"/>
        <end position="2023"/>
    </location>
</feature>
<comment type="similarity">
    <text evidence="3">Belongs to the NEMF family.</text>
</comment>
<keyword evidence="8" id="KW-0175">Coiled coil</keyword>
<evidence type="ECO:0000256" key="11">
    <source>
        <dbReference type="PROSITE-ProRule" id="PRU00047"/>
    </source>
</evidence>
<dbReference type="Pfam" id="PF00632">
    <property type="entry name" value="HECT"/>
    <property type="match status" value="1"/>
</dbReference>
<dbReference type="Pfam" id="PF05833">
    <property type="entry name" value="NFACT_N"/>
    <property type="match status" value="2"/>
</dbReference>
<reference evidence="17 18" key="1">
    <citation type="submission" date="2018-10" db="EMBL/GenBank/DDBJ databases">
        <title>A high-quality apple genome assembly.</title>
        <authorList>
            <person name="Hu J."/>
        </authorList>
    </citation>
    <scope>NUCLEOTIDE SEQUENCE [LARGE SCALE GENOMIC DNA]</scope>
    <source>
        <strain evidence="18">cv. HFTH1</strain>
        <tissue evidence="17">Young leaf</tissue>
    </source>
</reference>
<dbReference type="SUPFAM" id="SSF56204">
    <property type="entry name" value="Hect, E3 ligase catalytic domain"/>
    <property type="match status" value="1"/>
</dbReference>
<dbReference type="Pfam" id="PF00098">
    <property type="entry name" value="zf-CCHC"/>
    <property type="match status" value="1"/>
</dbReference>
<feature type="compositionally biased region" description="Basic and acidic residues" evidence="13">
    <location>
        <begin position="1921"/>
        <end position="1936"/>
    </location>
</feature>
<dbReference type="InterPro" id="IPR021846">
    <property type="entry name" value="NFACT-C"/>
</dbReference>
<accession>A0A498IEZ3</accession>
<keyword evidence="7 12" id="KW-0833">Ubl conjugation pathway</keyword>
<dbReference type="SMART" id="SM00343">
    <property type="entry name" value="ZnF_C2HC"/>
    <property type="match status" value="1"/>
</dbReference>
<comment type="function">
    <text evidence="9">Probable E3 ubiquitin-protein ligase which mediates ubiquitination and subsequent proteasomal degradation of target proteins.</text>
</comment>
<organism evidence="17 18">
    <name type="scientific">Malus domestica</name>
    <name type="common">Apple</name>
    <name type="synonym">Pyrus malus</name>
    <dbReference type="NCBI Taxonomy" id="3750"/>
    <lineage>
        <taxon>Eukaryota</taxon>
        <taxon>Viridiplantae</taxon>
        <taxon>Streptophyta</taxon>
        <taxon>Embryophyta</taxon>
        <taxon>Tracheophyta</taxon>
        <taxon>Spermatophyta</taxon>
        <taxon>Magnoliopsida</taxon>
        <taxon>eudicotyledons</taxon>
        <taxon>Gunneridae</taxon>
        <taxon>Pentapetalae</taxon>
        <taxon>rosids</taxon>
        <taxon>fabids</taxon>
        <taxon>Rosales</taxon>
        <taxon>Rosaceae</taxon>
        <taxon>Amygdaloideae</taxon>
        <taxon>Maleae</taxon>
        <taxon>Malus</taxon>
    </lineage>
</organism>
<feature type="compositionally biased region" description="Polar residues" evidence="13">
    <location>
        <begin position="1983"/>
        <end position="1997"/>
    </location>
</feature>
<feature type="region of interest" description="Disordered" evidence="13">
    <location>
        <begin position="2092"/>
        <end position="2120"/>
    </location>
</feature>
<comment type="catalytic activity">
    <reaction evidence="1">
        <text>S-ubiquitinyl-[E2 ubiquitin-conjugating enzyme]-L-cysteine + [acceptor protein]-L-lysine = [E2 ubiquitin-conjugating enzyme]-L-cysteine + N(6)-ubiquitinyl-[acceptor protein]-L-lysine.</text>
        <dbReference type="EC" id="2.3.2.26"/>
    </reaction>
</comment>
<evidence type="ECO:0000256" key="13">
    <source>
        <dbReference type="SAM" id="MobiDB-lite"/>
    </source>
</evidence>
<gene>
    <name evidence="17" type="ORF">DVH24_041248</name>
</gene>
<feature type="compositionally biased region" description="Basic and acidic residues" evidence="13">
    <location>
        <begin position="1998"/>
        <end position="2007"/>
    </location>
</feature>
<evidence type="ECO:0000256" key="8">
    <source>
        <dbReference type="ARBA" id="ARBA00023054"/>
    </source>
</evidence>
<dbReference type="PANTHER" id="PTHR15239:SF6">
    <property type="entry name" value="RIBOSOME QUALITY CONTROL COMPLEX SUBUNIT NEMF"/>
    <property type="match status" value="1"/>
</dbReference>
<evidence type="ECO:0000259" key="15">
    <source>
        <dbReference type="PROSITE" id="PS50158"/>
    </source>
</evidence>
<evidence type="ECO:0000256" key="14">
    <source>
        <dbReference type="SAM" id="Phobius"/>
    </source>
</evidence>
<evidence type="ECO:0000256" key="2">
    <source>
        <dbReference type="ARBA" id="ARBA00004496"/>
    </source>
</evidence>
<dbReference type="Proteomes" id="UP000290289">
    <property type="component" value="Chromosome 13"/>
</dbReference>
<feature type="domain" description="HECT" evidence="16">
    <location>
        <begin position="695"/>
        <end position="991"/>
    </location>
</feature>
<feature type="compositionally biased region" description="Basic and acidic residues" evidence="13">
    <location>
        <begin position="8"/>
        <end position="22"/>
    </location>
</feature>
<dbReference type="InterPro" id="IPR001878">
    <property type="entry name" value="Znf_CCHC"/>
</dbReference>
<dbReference type="SUPFAM" id="SSF57756">
    <property type="entry name" value="Retrovirus zinc finger-like domains"/>
    <property type="match status" value="1"/>
</dbReference>
<feature type="compositionally biased region" description="Basic and acidic residues" evidence="13">
    <location>
        <begin position="1274"/>
        <end position="1287"/>
    </location>
</feature>
<evidence type="ECO:0000256" key="6">
    <source>
        <dbReference type="ARBA" id="ARBA00022679"/>
    </source>
</evidence>
<dbReference type="GO" id="GO:0061630">
    <property type="term" value="F:ubiquitin protein ligase activity"/>
    <property type="evidence" value="ECO:0007669"/>
    <property type="project" value="UniProtKB-EC"/>
</dbReference>
<comment type="caution">
    <text evidence="17">The sequence shown here is derived from an EMBL/GenBank/DDBJ whole genome shotgun (WGS) entry which is preliminary data.</text>
</comment>
<evidence type="ECO:0000256" key="1">
    <source>
        <dbReference type="ARBA" id="ARBA00000885"/>
    </source>
</evidence>